<name>A0A3S3E8P7_9NOCA</name>
<protein>
    <submittedName>
        <fullName evidence="4">Linear amide C-N hydrolase</fullName>
    </submittedName>
</protein>
<proteinExistence type="inferred from homology"/>
<comment type="caution">
    <text evidence="4">The sequence shown here is derived from an EMBL/GenBank/DDBJ whole genome shotgun (WGS) entry which is preliminary data.</text>
</comment>
<comment type="similarity">
    <text evidence="1">Belongs to the peptidase C59 family.</text>
</comment>
<evidence type="ECO:0000256" key="2">
    <source>
        <dbReference type="ARBA" id="ARBA00022801"/>
    </source>
</evidence>
<evidence type="ECO:0000256" key="1">
    <source>
        <dbReference type="ARBA" id="ARBA00006625"/>
    </source>
</evidence>
<organism evidence="4 5">
    <name type="scientific">Prescottella agglutinans</name>
    <dbReference type="NCBI Taxonomy" id="1644129"/>
    <lineage>
        <taxon>Bacteria</taxon>
        <taxon>Bacillati</taxon>
        <taxon>Actinomycetota</taxon>
        <taxon>Actinomycetes</taxon>
        <taxon>Mycobacteriales</taxon>
        <taxon>Nocardiaceae</taxon>
        <taxon>Prescottella</taxon>
    </lineage>
</organism>
<dbReference type="AlphaFoldDB" id="A0A3S3E8P7"/>
<keyword evidence="2 4" id="KW-0378">Hydrolase</keyword>
<dbReference type="Proteomes" id="UP000286208">
    <property type="component" value="Unassembled WGS sequence"/>
</dbReference>
<dbReference type="InterPro" id="IPR029132">
    <property type="entry name" value="CBAH/NAAA_C"/>
</dbReference>
<accession>A0A3S3E8P7</accession>
<gene>
    <name evidence="4" type="ORF">EGT67_17975</name>
</gene>
<dbReference type="OrthoDB" id="1265391at2"/>
<dbReference type="SUPFAM" id="SSF56235">
    <property type="entry name" value="N-terminal nucleophile aminohydrolases (Ntn hydrolases)"/>
    <property type="match status" value="1"/>
</dbReference>
<dbReference type="RefSeq" id="WP_127917448.1">
    <property type="nucleotide sequence ID" value="NZ_RKLP01000009.1"/>
</dbReference>
<keyword evidence="5" id="KW-1185">Reference proteome</keyword>
<dbReference type="CDD" id="cd01902">
    <property type="entry name" value="Ntn_CGH"/>
    <property type="match status" value="1"/>
</dbReference>
<dbReference type="EMBL" id="RKLP01000009">
    <property type="protein sequence ID" value="RVW08285.1"/>
    <property type="molecule type" value="Genomic_DNA"/>
</dbReference>
<evidence type="ECO:0000313" key="5">
    <source>
        <dbReference type="Proteomes" id="UP000286208"/>
    </source>
</evidence>
<sequence length="330" mass="35939">MCTRVMWPDAAGSVLVGRNMDYHRDTGTNLWSLPRGIERHDGVGGSLSWTSRYGSVVAGAFDMMSVDGINEAGLSGHILWLTESEYGTFDKSRPALSMAIWLQYFLDNFATVADAVTWIEETDVQVVPLGDPATGEVPAVHLALDDATGDSAIVEYVDGGVARVWHDRAYRVMTNSPTYDKQIEMLKEVAGFGGDKPLPGTTQASDRFARAAHYVGHLPQPQTRVEAVAGMFSVIRNAAQPFRVPEPGKPYASQTIWQTVADLTNRQFVFSSTTRPNVVWVNLAELDFTEGASARKLDLIADTALEGGLGGNVTGRFTEAAPMQFLELVH</sequence>
<dbReference type="InterPro" id="IPR029055">
    <property type="entry name" value="Ntn_hydrolases_N"/>
</dbReference>
<dbReference type="Pfam" id="PF02275">
    <property type="entry name" value="CBAH"/>
    <property type="match status" value="1"/>
</dbReference>
<dbReference type="PANTHER" id="PTHR35527:SF2">
    <property type="entry name" value="HYDROLASE"/>
    <property type="match status" value="1"/>
</dbReference>
<evidence type="ECO:0000313" key="4">
    <source>
        <dbReference type="EMBL" id="RVW08285.1"/>
    </source>
</evidence>
<dbReference type="PANTHER" id="PTHR35527">
    <property type="entry name" value="CHOLOYLGLYCINE HYDROLASE"/>
    <property type="match status" value="1"/>
</dbReference>
<dbReference type="InterPro" id="IPR052193">
    <property type="entry name" value="Peptidase_C59"/>
</dbReference>
<dbReference type="Gene3D" id="3.60.60.10">
    <property type="entry name" value="Penicillin V Acylase, Chain A"/>
    <property type="match status" value="1"/>
</dbReference>
<dbReference type="GO" id="GO:0016787">
    <property type="term" value="F:hydrolase activity"/>
    <property type="evidence" value="ECO:0007669"/>
    <property type="project" value="UniProtKB-KW"/>
</dbReference>
<evidence type="ECO:0000259" key="3">
    <source>
        <dbReference type="Pfam" id="PF02275"/>
    </source>
</evidence>
<feature type="domain" description="Choloylglycine hydrolase/NAAA C-terminal" evidence="3">
    <location>
        <begin position="2"/>
        <end position="287"/>
    </location>
</feature>
<reference evidence="4 5" key="1">
    <citation type="submission" date="2018-11" db="EMBL/GenBank/DDBJ databases">
        <title>Rhodococcus spongicola sp. nov. and Rhodococcus xishaensis sp. nov. from marine sponges.</title>
        <authorList>
            <person name="Li L."/>
            <person name="Lin H.W."/>
        </authorList>
    </citation>
    <scope>NUCLEOTIDE SEQUENCE [LARGE SCALE GENOMIC DNA]</scope>
    <source>
        <strain evidence="4 5">CCTCC AB2014297</strain>
    </source>
</reference>